<proteinExistence type="predicted"/>
<protein>
    <submittedName>
        <fullName evidence="1">Uncharacterized protein</fullName>
    </submittedName>
</protein>
<evidence type="ECO:0000313" key="1">
    <source>
        <dbReference type="EMBL" id="MCB5200481.1"/>
    </source>
</evidence>
<sequence>MSTRWDRLEPNTTDETLREGVEARVADPLWMLARQWQTGEFDGEDAASPVATSLTTERTPITQFHAPDGTVQDLRNSSVPLEAKVEAILPSTHSAEDIASLCNAALHAWTLSGIKSSDLLVKLQTAYPFDAEAYRTGYPLRPAAERRLRLLARNAFDPFALVADKGKSLPANYFDSDWITAVKGLCDGRGREIAETASTWQSDRLSYEATVSTKSESGQLALKTDNYGGGRLDWYSFDHDFIDTDVLTGISSTQTKEPMPSALSYVGQPVPRFWEFEDGTVHFGGISAGPGDTARMIVADFAAIGGDDMFVLSVAAPVGCFTRVTELKVFDSFNREHTIPPALVADRSGLDDPTAGFALFTVKDAVPQKDTSDWLPILPVTAGAMNGPAIETVGFRRDEEANLAWAIEEEIEGPFGLPLRRRQAWEIPDEPVLEDDSAWPYRLQTAVPPWWIPLVPERIDKTDQIQLRRARLGVWETMDPAKTGPKSRIMDPTKAVILAEHAVPKAGLQLIRHWQIARGYDGQVVLWQSWSRSFGAKERASGLKFDTIDRKW</sequence>
<gene>
    <name evidence="1" type="ORF">LGQ03_14625</name>
</gene>
<name>A0ABS8BYG5_9RHOB</name>
<dbReference type="EMBL" id="JAJATZ010000008">
    <property type="protein sequence ID" value="MCB5200481.1"/>
    <property type="molecule type" value="Genomic_DNA"/>
</dbReference>
<reference evidence="1" key="1">
    <citation type="submission" date="2021-10" db="EMBL/GenBank/DDBJ databases">
        <title>Loktanella gaetbuli sp. nov., isolated from a tidal flat.</title>
        <authorList>
            <person name="Park S."/>
            <person name="Yoon J.-H."/>
        </authorList>
    </citation>
    <scope>NUCLEOTIDE SEQUENCE</scope>
    <source>
        <strain evidence="1">TSTF-M6</strain>
    </source>
</reference>
<keyword evidence="2" id="KW-1185">Reference proteome</keyword>
<dbReference type="Proteomes" id="UP001138961">
    <property type="component" value="Unassembled WGS sequence"/>
</dbReference>
<comment type="caution">
    <text evidence="1">The sequence shown here is derived from an EMBL/GenBank/DDBJ whole genome shotgun (WGS) entry which is preliminary data.</text>
</comment>
<accession>A0ABS8BYG5</accession>
<evidence type="ECO:0000313" key="2">
    <source>
        <dbReference type="Proteomes" id="UP001138961"/>
    </source>
</evidence>
<dbReference type="RefSeq" id="WP_226748998.1">
    <property type="nucleotide sequence ID" value="NZ_JAJATZ010000008.1"/>
</dbReference>
<organism evidence="1 2">
    <name type="scientific">Loktanella gaetbuli</name>
    <dbReference type="NCBI Taxonomy" id="2881335"/>
    <lineage>
        <taxon>Bacteria</taxon>
        <taxon>Pseudomonadati</taxon>
        <taxon>Pseudomonadota</taxon>
        <taxon>Alphaproteobacteria</taxon>
        <taxon>Rhodobacterales</taxon>
        <taxon>Roseobacteraceae</taxon>
        <taxon>Loktanella</taxon>
    </lineage>
</organism>